<keyword evidence="4" id="KW-1185">Reference proteome</keyword>
<dbReference type="OMA" id="NEDVKEW"/>
<dbReference type="VEuPathDB" id="FungiDB:DIURU_002038"/>
<sequence>MSRPVPARAVSRAMRQRFMFYDLVMKTPTHPHHPSDLQVIEHQVGKEKSFSEMTPLERMEKVFGGRIRGDDRQASSRVSRSQPRVIAGVTVPAKPVEPDNCCMSGCINCVWELFNEDVKEWKEKRSEAAKAIKKTGGVWPADFHPPLKELAPENRPKDVEDVEDGVETKDDAWGGVPVAMRVFAETERKIKARAAARRAAQEAAR</sequence>
<gene>
    <name evidence="3" type="ORF">DIURU_002038</name>
</gene>
<comment type="caution">
    <text evidence="3">The sequence shown here is derived from an EMBL/GenBank/DDBJ whole genome shotgun (WGS) entry which is preliminary data.</text>
</comment>
<name>A0A642US17_DIURU</name>
<evidence type="ECO:0000259" key="2">
    <source>
        <dbReference type="Pfam" id="PF09791"/>
    </source>
</evidence>
<dbReference type="InterPro" id="IPR019180">
    <property type="entry name" value="Oxidoreductase-like_N"/>
</dbReference>
<dbReference type="Proteomes" id="UP000449547">
    <property type="component" value="Unassembled WGS sequence"/>
</dbReference>
<dbReference type="GeneID" id="54780689"/>
<feature type="compositionally biased region" description="Basic and acidic residues" evidence="1">
    <location>
        <begin position="145"/>
        <end position="159"/>
    </location>
</feature>
<evidence type="ECO:0000256" key="1">
    <source>
        <dbReference type="SAM" id="MobiDB-lite"/>
    </source>
</evidence>
<dbReference type="EMBL" id="SWFT01000064">
    <property type="protein sequence ID" value="KAA8904086.1"/>
    <property type="molecule type" value="Genomic_DNA"/>
</dbReference>
<dbReference type="PANTHER" id="PTHR21193">
    <property type="entry name" value="OXIDOREDUCTASE-LIKE DOMAIN-CONTAINING PROTEIN 1"/>
    <property type="match status" value="1"/>
</dbReference>
<reference evidence="3 4" key="1">
    <citation type="submission" date="2019-07" db="EMBL/GenBank/DDBJ databases">
        <title>Genome assembly of two rare yeast pathogens: Diutina rugosa and Trichomonascus ciferrii.</title>
        <authorList>
            <person name="Mixao V."/>
            <person name="Saus E."/>
            <person name="Hansen A."/>
            <person name="Lass-Flor C."/>
            <person name="Gabaldon T."/>
        </authorList>
    </citation>
    <scope>NUCLEOTIDE SEQUENCE [LARGE SCALE GENOMIC DNA]</scope>
    <source>
        <strain evidence="3 4">CBS 613</strain>
    </source>
</reference>
<evidence type="ECO:0000313" key="4">
    <source>
        <dbReference type="Proteomes" id="UP000449547"/>
    </source>
</evidence>
<accession>A0A642US17</accession>
<dbReference type="OrthoDB" id="10064411at2759"/>
<feature type="domain" description="Oxidoreductase-like" evidence="2">
    <location>
        <begin position="85"/>
        <end position="129"/>
    </location>
</feature>
<protein>
    <recommendedName>
        <fullName evidence="2">Oxidoreductase-like domain-containing protein</fullName>
    </recommendedName>
</protein>
<dbReference type="InterPro" id="IPR039251">
    <property type="entry name" value="OXLD1"/>
</dbReference>
<dbReference type="Pfam" id="PF09791">
    <property type="entry name" value="Oxidored-like"/>
    <property type="match status" value="1"/>
</dbReference>
<feature type="region of interest" description="Disordered" evidence="1">
    <location>
        <begin position="143"/>
        <end position="171"/>
    </location>
</feature>
<evidence type="ECO:0000313" key="3">
    <source>
        <dbReference type="EMBL" id="KAA8904086.1"/>
    </source>
</evidence>
<dbReference type="PANTHER" id="PTHR21193:SF3">
    <property type="entry name" value="OXIDOREDUCTASE-LIKE DOMAIN-CONTAINING PROTEIN 1"/>
    <property type="match status" value="1"/>
</dbReference>
<dbReference type="RefSeq" id="XP_034013171.1">
    <property type="nucleotide sequence ID" value="XM_034154646.1"/>
</dbReference>
<dbReference type="GO" id="GO:0005739">
    <property type="term" value="C:mitochondrion"/>
    <property type="evidence" value="ECO:0007669"/>
    <property type="project" value="TreeGrafter"/>
</dbReference>
<dbReference type="AlphaFoldDB" id="A0A642US17"/>
<organism evidence="3 4">
    <name type="scientific">Diutina rugosa</name>
    <name type="common">Yeast</name>
    <name type="synonym">Candida rugosa</name>
    <dbReference type="NCBI Taxonomy" id="5481"/>
    <lineage>
        <taxon>Eukaryota</taxon>
        <taxon>Fungi</taxon>
        <taxon>Dikarya</taxon>
        <taxon>Ascomycota</taxon>
        <taxon>Saccharomycotina</taxon>
        <taxon>Pichiomycetes</taxon>
        <taxon>Debaryomycetaceae</taxon>
        <taxon>Diutina</taxon>
    </lineage>
</organism>
<proteinExistence type="predicted"/>